<feature type="compositionally biased region" description="Acidic residues" evidence="2">
    <location>
        <begin position="79"/>
        <end position="98"/>
    </location>
</feature>
<keyword evidence="1" id="KW-0175">Coiled coil</keyword>
<proteinExistence type="predicted"/>
<dbReference type="Pfam" id="PF04004">
    <property type="entry name" value="Leo1"/>
    <property type="match status" value="1"/>
</dbReference>
<evidence type="ECO:0000256" key="1">
    <source>
        <dbReference type="SAM" id="Coils"/>
    </source>
</evidence>
<gene>
    <name evidence="3" type="ORF">A3770_03p23660</name>
</gene>
<evidence type="ECO:0000313" key="3">
    <source>
        <dbReference type="EMBL" id="QDZ19848.1"/>
    </source>
</evidence>
<sequence length="402" mass="44366">MDKEREEDLFGSDSEGSGGEANGEGGKGGKEAEEAGGGEEGGGEGGEGMDDLFGGDSDEEAEKKGEGEGEAGGKALGLEDSDDSEGDDEDDEEPIEVEMVADEGIDTLLGGEKREKVLAKLSNIVGIEKRQFVAETFEAEGGGSDRREQFVIRWRVNGEGAVESNARIVRWSDGSKTLQVGDEHLDILQQDVTGDNVFVFARHEKGELMEGCVDLASKFSFRPTSVRSKAHVLASKGIDKKQGVKRESVKKITVTENPNIKYEKRVKEEEDRIKQLEKMQKKQEKEMAKYGLTYDGRDSYGGYRERGLSAGYLEGSDEEEVPDWDEDATRRAREELSRGRYMGDAGGEKRILRAKDGDEEEQTIKRQKFARGLDESSEEEDKEEDKRATTRGKAILMSDDED</sequence>
<name>A0A5B8MGP0_9CHLO</name>
<feature type="compositionally biased region" description="Basic and acidic residues" evidence="2">
    <location>
        <begin position="346"/>
        <end position="356"/>
    </location>
</feature>
<organism evidence="3 4">
    <name type="scientific">Chloropicon primus</name>
    <dbReference type="NCBI Taxonomy" id="1764295"/>
    <lineage>
        <taxon>Eukaryota</taxon>
        <taxon>Viridiplantae</taxon>
        <taxon>Chlorophyta</taxon>
        <taxon>Chloropicophyceae</taxon>
        <taxon>Chloropicales</taxon>
        <taxon>Chloropicaceae</taxon>
        <taxon>Chloropicon</taxon>
    </lineage>
</organism>
<reference evidence="3 4" key="1">
    <citation type="submission" date="2018-07" db="EMBL/GenBank/DDBJ databases">
        <title>The complete nuclear genome of the prasinophyte Chloropicon primus (CCMP1205).</title>
        <authorList>
            <person name="Pombert J.-F."/>
            <person name="Otis C."/>
            <person name="Turmel M."/>
            <person name="Lemieux C."/>
        </authorList>
    </citation>
    <scope>NUCLEOTIDE SEQUENCE [LARGE SCALE GENOMIC DNA]</scope>
    <source>
        <strain evidence="3 4">CCMP1205</strain>
    </source>
</reference>
<dbReference type="PANTHER" id="PTHR23146">
    <property type="entry name" value="LEO1 PROTEIN"/>
    <property type="match status" value="1"/>
</dbReference>
<dbReference type="GO" id="GO:0016593">
    <property type="term" value="C:Cdc73/Paf1 complex"/>
    <property type="evidence" value="ECO:0007669"/>
    <property type="project" value="InterPro"/>
</dbReference>
<dbReference type="OrthoDB" id="20844at2759"/>
<dbReference type="STRING" id="1764295.A0A5B8MGP0"/>
<keyword evidence="4" id="KW-1185">Reference proteome</keyword>
<feature type="coiled-coil region" evidence="1">
    <location>
        <begin position="259"/>
        <end position="293"/>
    </location>
</feature>
<dbReference type="GO" id="GO:1990269">
    <property type="term" value="F:RNA polymerase II C-terminal domain phosphoserine binding"/>
    <property type="evidence" value="ECO:0007669"/>
    <property type="project" value="TreeGrafter"/>
</dbReference>
<dbReference type="InterPro" id="IPR007149">
    <property type="entry name" value="Leo1"/>
</dbReference>
<dbReference type="GO" id="GO:0032968">
    <property type="term" value="P:positive regulation of transcription elongation by RNA polymerase II"/>
    <property type="evidence" value="ECO:0007669"/>
    <property type="project" value="TreeGrafter"/>
</dbReference>
<feature type="compositionally biased region" description="Gly residues" evidence="2">
    <location>
        <begin position="16"/>
        <end position="26"/>
    </location>
</feature>
<protein>
    <submittedName>
        <fullName evidence="3">Leo1-like protein</fullName>
    </submittedName>
</protein>
<dbReference type="Proteomes" id="UP000316726">
    <property type="component" value="Chromosome 3"/>
</dbReference>
<feature type="region of interest" description="Disordered" evidence="2">
    <location>
        <begin position="311"/>
        <end position="402"/>
    </location>
</feature>
<feature type="compositionally biased region" description="Acidic residues" evidence="2">
    <location>
        <begin position="315"/>
        <end position="326"/>
    </location>
</feature>
<feature type="compositionally biased region" description="Basic and acidic residues" evidence="2">
    <location>
        <begin position="327"/>
        <end position="338"/>
    </location>
</feature>
<accession>A0A5B8MGP0</accession>
<evidence type="ECO:0000256" key="2">
    <source>
        <dbReference type="SAM" id="MobiDB-lite"/>
    </source>
</evidence>
<feature type="region of interest" description="Disordered" evidence="2">
    <location>
        <begin position="1"/>
        <end position="98"/>
    </location>
</feature>
<dbReference type="GO" id="GO:0006368">
    <property type="term" value="P:transcription elongation by RNA polymerase II"/>
    <property type="evidence" value="ECO:0007669"/>
    <property type="project" value="InterPro"/>
</dbReference>
<dbReference type="EMBL" id="CP031036">
    <property type="protein sequence ID" value="QDZ19848.1"/>
    <property type="molecule type" value="Genomic_DNA"/>
</dbReference>
<evidence type="ECO:0000313" key="4">
    <source>
        <dbReference type="Proteomes" id="UP000316726"/>
    </source>
</evidence>
<dbReference type="AlphaFoldDB" id="A0A5B8MGP0"/>
<dbReference type="PANTHER" id="PTHR23146:SF0">
    <property type="entry name" value="RNA POLYMERASE-ASSOCIATED PROTEIN LEO1"/>
    <property type="match status" value="1"/>
</dbReference>